<dbReference type="Proteomes" id="UP000224460">
    <property type="component" value="Unassembled WGS sequence"/>
</dbReference>
<reference evidence="1" key="1">
    <citation type="submission" date="2017-10" db="EMBL/GenBank/DDBJ databases">
        <title>Genome sequence of cellulolytic Lachnospiraceae bacterium XHS1971 isolated from hotspring sediment.</title>
        <authorList>
            <person name="Vasudevan G."/>
            <person name="Joshi A.J."/>
            <person name="Hivarkar S."/>
            <person name="Lanjekar V.B."/>
            <person name="Dhakephalkar P.K."/>
            <person name="Dagar S."/>
        </authorList>
    </citation>
    <scope>NUCLEOTIDE SEQUENCE</scope>
    <source>
        <strain evidence="1">XHS1971</strain>
    </source>
</reference>
<evidence type="ECO:0000313" key="2">
    <source>
        <dbReference type="Proteomes" id="UP000224460"/>
    </source>
</evidence>
<keyword evidence="2" id="KW-1185">Reference proteome</keyword>
<gene>
    <name evidence="1" type="ORF">CS063_16070</name>
</gene>
<dbReference type="EMBL" id="PEDL01000030">
    <property type="protein sequence ID" value="PHV69397.1"/>
    <property type="molecule type" value="Genomic_DNA"/>
</dbReference>
<organism evidence="1 2">
    <name type="scientific">Sporanaerobium hydrogeniformans</name>
    <dbReference type="NCBI Taxonomy" id="3072179"/>
    <lineage>
        <taxon>Bacteria</taxon>
        <taxon>Bacillati</taxon>
        <taxon>Bacillota</taxon>
        <taxon>Clostridia</taxon>
        <taxon>Lachnospirales</taxon>
        <taxon>Lachnospiraceae</taxon>
        <taxon>Sporanaerobium</taxon>
    </lineage>
</organism>
<sequence>MSEKEYEDYTLTDEIETDEIIVDEELPPLQEFQKEELFQSAELKGEEALQEAALEGEQLEDEVLEEKSRETFKQVVTQGFAYKKGENQTFEEKINQEQIKEKRNTSFNAYIYESERKNKRGFRKWLFGGIKLLIFLMCLPFIIIVLGGVFGVAAACVGGSIALIGGGIFLLASAAFFAQVLGNTLILLAITSSITLVATGLLGALICYIVIRWFIYKAKGYYHRHKQNKQIKEER</sequence>
<name>A0AC61D9X5_9FIRM</name>
<proteinExistence type="predicted"/>
<evidence type="ECO:0000313" key="1">
    <source>
        <dbReference type="EMBL" id="PHV69397.1"/>
    </source>
</evidence>
<comment type="caution">
    <text evidence="1">The sequence shown here is derived from an EMBL/GenBank/DDBJ whole genome shotgun (WGS) entry which is preliminary data.</text>
</comment>
<accession>A0AC61D9X5</accession>
<protein>
    <submittedName>
        <fullName evidence="1">Uncharacterized protein</fullName>
    </submittedName>
</protein>